<organism evidence="5 6">
    <name type="scientific">Actinomadura logoneensis</name>
    <dbReference type="NCBI Taxonomy" id="2293572"/>
    <lineage>
        <taxon>Bacteria</taxon>
        <taxon>Bacillati</taxon>
        <taxon>Actinomycetota</taxon>
        <taxon>Actinomycetes</taxon>
        <taxon>Streptosporangiales</taxon>
        <taxon>Thermomonosporaceae</taxon>
        <taxon>Actinomadura</taxon>
    </lineage>
</organism>
<sequence length="249" mass="25859">MSRRGPGPAPSPERGPAPSPERGAEALLAQLQLTDSGFPSGLYTLSHGLEGYVQLRLVGAEDVRDLVSGVVRAAGTADAAALALTHRAVAAGDWDEVVATDRRLHAIKLTREQRTASVRTGRQVLALAGPAFASEPAERLGRLVAEGAAPGNHAVVVGAVHAGLGVPVRDAVAGDLYALAASCASAAVRLGRSDFRRAQALLRALRPEIVRATEAALAVRHRTELHSSTPLGDVVAAAHERAEARLFIT</sequence>
<comment type="function">
    <text evidence="3">Required for maturation of urease via the functional incorporation of the urease nickel metallocenter.</text>
</comment>
<dbReference type="PANTHER" id="PTHR33620:SF1">
    <property type="entry name" value="UREASE ACCESSORY PROTEIN F"/>
    <property type="match status" value="1"/>
</dbReference>
<comment type="similarity">
    <text evidence="3">Belongs to the UreF family.</text>
</comment>
<dbReference type="EMBL" id="QURH01000275">
    <property type="protein sequence ID" value="RFU40588.1"/>
    <property type="molecule type" value="Genomic_DNA"/>
</dbReference>
<comment type="subunit">
    <text evidence="3">UreD, UreF and UreG form a complex that acts as a GTP-hydrolysis-dependent molecular chaperone, activating the urease apoprotein by helping to assemble the nickel containing metallocenter of UreC. The UreE protein probably delivers the nickel.</text>
</comment>
<comment type="caution">
    <text evidence="5">The sequence shown here is derived from an EMBL/GenBank/DDBJ whole genome shotgun (WGS) entry which is preliminary data.</text>
</comment>
<name>A0A372JML0_9ACTN</name>
<accession>A0A372JML0</accession>
<dbReference type="RefSeq" id="WP_117358327.1">
    <property type="nucleotide sequence ID" value="NZ_QURH01000275.1"/>
</dbReference>
<dbReference type="GO" id="GO:0016151">
    <property type="term" value="F:nickel cation binding"/>
    <property type="evidence" value="ECO:0007669"/>
    <property type="project" value="UniProtKB-UniRule"/>
</dbReference>
<dbReference type="HAMAP" id="MF_01385">
    <property type="entry name" value="UreF"/>
    <property type="match status" value="1"/>
</dbReference>
<keyword evidence="3" id="KW-0963">Cytoplasm</keyword>
<dbReference type="PANTHER" id="PTHR33620">
    <property type="entry name" value="UREASE ACCESSORY PROTEIN F"/>
    <property type="match status" value="1"/>
</dbReference>
<proteinExistence type="inferred from homology"/>
<dbReference type="Pfam" id="PF01730">
    <property type="entry name" value="UreF"/>
    <property type="match status" value="1"/>
</dbReference>
<evidence type="ECO:0000313" key="5">
    <source>
        <dbReference type="EMBL" id="RFU40588.1"/>
    </source>
</evidence>
<gene>
    <name evidence="3" type="primary">ureF</name>
    <name evidence="5" type="ORF">DZF91_16380</name>
</gene>
<dbReference type="AlphaFoldDB" id="A0A372JML0"/>
<keyword evidence="6" id="KW-1185">Reference proteome</keyword>
<dbReference type="Proteomes" id="UP000261811">
    <property type="component" value="Unassembled WGS sequence"/>
</dbReference>
<dbReference type="Gene3D" id="1.10.4190.10">
    <property type="entry name" value="Urease accessory protein UreF"/>
    <property type="match status" value="1"/>
</dbReference>
<dbReference type="OrthoDB" id="9798772at2"/>
<keyword evidence="1 3" id="KW-0996">Nickel insertion</keyword>
<evidence type="ECO:0000256" key="2">
    <source>
        <dbReference type="ARBA" id="ARBA00023186"/>
    </source>
</evidence>
<dbReference type="PIRSF" id="PIRSF009467">
    <property type="entry name" value="Ureas_acces_UreF"/>
    <property type="match status" value="1"/>
</dbReference>
<evidence type="ECO:0000313" key="6">
    <source>
        <dbReference type="Proteomes" id="UP000261811"/>
    </source>
</evidence>
<evidence type="ECO:0000256" key="3">
    <source>
        <dbReference type="HAMAP-Rule" id="MF_01385"/>
    </source>
</evidence>
<feature type="region of interest" description="Disordered" evidence="4">
    <location>
        <begin position="1"/>
        <end position="21"/>
    </location>
</feature>
<dbReference type="GO" id="GO:0005737">
    <property type="term" value="C:cytoplasm"/>
    <property type="evidence" value="ECO:0007669"/>
    <property type="project" value="UniProtKB-SubCell"/>
</dbReference>
<evidence type="ECO:0000256" key="4">
    <source>
        <dbReference type="SAM" id="MobiDB-lite"/>
    </source>
</evidence>
<reference evidence="5 6" key="1">
    <citation type="submission" date="2018-08" db="EMBL/GenBank/DDBJ databases">
        <title>Actinomadura jelena sp. nov., a novel Actinomycete isolated from soil in Chad.</title>
        <authorList>
            <person name="Shi L."/>
        </authorList>
    </citation>
    <scope>NUCLEOTIDE SEQUENCE [LARGE SCALE GENOMIC DNA]</scope>
    <source>
        <strain evidence="5 6">NEAU-G17</strain>
    </source>
</reference>
<dbReference type="InterPro" id="IPR002639">
    <property type="entry name" value="UreF"/>
</dbReference>
<comment type="subcellular location">
    <subcellularLocation>
        <location evidence="3">Cytoplasm</location>
    </subcellularLocation>
</comment>
<dbReference type="InterPro" id="IPR038277">
    <property type="entry name" value="UreF_sf"/>
</dbReference>
<evidence type="ECO:0000256" key="1">
    <source>
        <dbReference type="ARBA" id="ARBA00022988"/>
    </source>
</evidence>
<keyword evidence="2 3" id="KW-0143">Chaperone</keyword>
<protein>
    <recommendedName>
        <fullName evidence="3">Urease accessory protein UreF</fullName>
    </recommendedName>
</protein>
<feature type="compositionally biased region" description="Pro residues" evidence="4">
    <location>
        <begin position="7"/>
        <end position="19"/>
    </location>
</feature>